<feature type="transmembrane region" description="Helical" evidence="9">
    <location>
        <begin position="405"/>
        <end position="424"/>
    </location>
</feature>
<feature type="transmembrane region" description="Helical" evidence="9">
    <location>
        <begin position="20"/>
        <end position="38"/>
    </location>
</feature>
<dbReference type="GO" id="GO:0005886">
    <property type="term" value="C:plasma membrane"/>
    <property type="evidence" value="ECO:0007669"/>
    <property type="project" value="UniProtKB-SubCell"/>
</dbReference>
<dbReference type="EMBL" id="NZBD01000002">
    <property type="protein sequence ID" value="MAG17929.1"/>
    <property type="molecule type" value="Genomic_DNA"/>
</dbReference>
<evidence type="ECO:0000313" key="10">
    <source>
        <dbReference type="EMBL" id="MAG17929.1"/>
    </source>
</evidence>
<feature type="transmembrane region" description="Helical" evidence="9">
    <location>
        <begin position="240"/>
        <end position="263"/>
    </location>
</feature>
<feature type="transmembrane region" description="Helical" evidence="9">
    <location>
        <begin position="336"/>
        <end position="358"/>
    </location>
</feature>
<proteinExistence type="inferred from homology"/>
<dbReference type="Proteomes" id="UP000226712">
    <property type="component" value="Unassembled WGS sequence"/>
</dbReference>
<dbReference type="PANTHER" id="PTHR32024:SF2">
    <property type="entry name" value="TRK SYSTEM POTASSIUM UPTAKE PROTEIN TRKG-RELATED"/>
    <property type="match status" value="1"/>
</dbReference>
<evidence type="ECO:0000256" key="7">
    <source>
        <dbReference type="ARBA" id="ARBA00023065"/>
    </source>
</evidence>
<keyword evidence="4" id="KW-1003">Cell membrane</keyword>
<comment type="caution">
    <text evidence="10">The sequence shown here is derived from an EMBL/GenBank/DDBJ whole genome shotgun (WGS) entry which is preliminary data.</text>
</comment>
<sequence>MLVRLGLEDLRVVLRDSGELIKWSSILFILPILAGIWFRESIDFLIIYGLTGVFSFFLGTALKKVFRTNADTDLKHAFMIVGLVWIVFTAISAVPFSLIMGMQFIDAFFEAMSAITTTGLSMMTSIIDSAPKSLILWRSLISWIGGVGIIVLSLMGIFTTYTKSAKLMVAEGREELIRPNLKNTAKEIWVIYVFLSILSIGLLFFVGMDFFSAVNYSMSAISTTGMDITSTGLVGIDNSLIGLSLVLIMLVGATSFSAHYLFIRKKDFGAYFKDSEFKVMISILIISLIMILPKMMLFYPNAIMAVETALFHNTSALTCGGFFNVPIGDLAKWDDFVLLILMGLMVIGGSSGSTAGGIKVSRIIIFTKSIYWRIKELILPKDSYFQKKFEGKPIENRLIREVNQFILLYIVIIVMGVFVLTMQGTGFTDALFVVVSAQGNVGLDVGVVSTLLPVASKIMLILSMWVGRLEIIPLLSAIGFALSFRKS</sequence>
<organism evidence="10 11">
    <name type="scientific">Candidatus Iainarchaeum sp</name>
    <dbReference type="NCBI Taxonomy" id="3101447"/>
    <lineage>
        <taxon>Archaea</taxon>
        <taxon>Candidatus Iainarchaeota</taxon>
        <taxon>Candidatus Iainarchaeia</taxon>
        <taxon>Candidatus Iainarchaeales</taxon>
        <taxon>Candidatus Iainarchaeaceae</taxon>
        <taxon>Candidatus Iainarchaeum</taxon>
    </lineage>
</organism>
<keyword evidence="5 9" id="KW-0812">Transmembrane</keyword>
<evidence type="ECO:0000256" key="1">
    <source>
        <dbReference type="ARBA" id="ARBA00004651"/>
    </source>
</evidence>
<feature type="transmembrane region" description="Helical" evidence="9">
    <location>
        <begin position="107"/>
        <end position="127"/>
    </location>
</feature>
<evidence type="ECO:0000256" key="8">
    <source>
        <dbReference type="ARBA" id="ARBA00023136"/>
    </source>
</evidence>
<comment type="similarity">
    <text evidence="2">Belongs to the TrkH potassium transport family.</text>
</comment>
<evidence type="ECO:0000256" key="3">
    <source>
        <dbReference type="ARBA" id="ARBA00022448"/>
    </source>
</evidence>
<dbReference type="GO" id="GO:0008324">
    <property type="term" value="F:monoatomic cation transmembrane transporter activity"/>
    <property type="evidence" value="ECO:0007669"/>
    <property type="project" value="InterPro"/>
</dbReference>
<evidence type="ECO:0000256" key="6">
    <source>
        <dbReference type="ARBA" id="ARBA00022989"/>
    </source>
</evidence>
<accession>A0A2D6LP07</accession>
<evidence type="ECO:0000256" key="4">
    <source>
        <dbReference type="ARBA" id="ARBA00022475"/>
    </source>
</evidence>
<feature type="transmembrane region" description="Helical" evidence="9">
    <location>
        <begin position="78"/>
        <end position="100"/>
    </location>
</feature>
<keyword evidence="8 9" id="KW-0472">Membrane</keyword>
<feature type="transmembrane region" description="Helical" evidence="9">
    <location>
        <begin position="465"/>
        <end position="484"/>
    </location>
</feature>
<evidence type="ECO:0000256" key="2">
    <source>
        <dbReference type="ARBA" id="ARBA00009137"/>
    </source>
</evidence>
<comment type="subcellular location">
    <subcellularLocation>
        <location evidence="1">Cell membrane</location>
        <topology evidence="1">Multi-pass membrane protein</topology>
    </subcellularLocation>
</comment>
<keyword evidence="7" id="KW-0406">Ion transport</keyword>
<protein>
    <recommendedName>
        <fullName evidence="12">TrkH family potassium uptake protein</fullName>
    </recommendedName>
</protein>
<dbReference type="Pfam" id="PF02386">
    <property type="entry name" value="TrkH"/>
    <property type="match status" value="1"/>
</dbReference>
<evidence type="ECO:0008006" key="12">
    <source>
        <dbReference type="Google" id="ProtNLM"/>
    </source>
</evidence>
<dbReference type="GO" id="GO:0030001">
    <property type="term" value="P:metal ion transport"/>
    <property type="evidence" value="ECO:0007669"/>
    <property type="project" value="UniProtKB-ARBA"/>
</dbReference>
<reference evidence="11" key="1">
    <citation type="submission" date="2017-09" db="EMBL/GenBank/DDBJ databases">
        <title>The Reconstruction of 2,631 Draft Metagenome-Assembled Genomes from the Global Oceans.</title>
        <authorList>
            <person name="Tully B.J."/>
            <person name="Graham E.D."/>
            <person name="Heidelberg J.F."/>
        </authorList>
    </citation>
    <scope>NUCLEOTIDE SEQUENCE [LARGE SCALE GENOMIC DNA]</scope>
</reference>
<feature type="transmembrane region" description="Helical" evidence="9">
    <location>
        <begin position="188"/>
        <end position="208"/>
    </location>
</feature>
<dbReference type="PANTHER" id="PTHR32024">
    <property type="entry name" value="TRK SYSTEM POTASSIUM UPTAKE PROTEIN TRKG-RELATED"/>
    <property type="match status" value="1"/>
</dbReference>
<gene>
    <name evidence="10" type="ORF">CL944_00465</name>
</gene>
<keyword evidence="3" id="KW-0813">Transport</keyword>
<feature type="transmembrane region" description="Helical" evidence="9">
    <location>
        <begin position="45"/>
        <end position="66"/>
    </location>
</feature>
<dbReference type="AlphaFoldDB" id="A0A2D6LP07"/>
<evidence type="ECO:0000256" key="9">
    <source>
        <dbReference type="SAM" id="Phobius"/>
    </source>
</evidence>
<evidence type="ECO:0000256" key="5">
    <source>
        <dbReference type="ARBA" id="ARBA00022692"/>
    </source>
</evidence>
<dbReference type="InterPro" id="IPR003445">
    <property type="entry name" value="Cat_transpt"/>
</dbReference>
<name>A0A2D6LP07_9ARCH</name>
<evidence type="ECO:0000313" key="11">
    <source>
        <dbReference type="Proteomes" id="UP000226712"/>
    </source>
</evidence>
<feature type="transmembrane region" description="Helical" evidence="9">
    <location>
        <begin position="139"/>
        <end position="158"/>
    </location>
</feature>
<keyword evidence="6 9" id="KW-1133">Transmembrane helix</keyword>